<evidence type="ECO:0000256" key="4">
    <source>
        <dbReference type="ARBA" id="ARBA00022989"/>
    </source>
</evidence>
<gene>
    <name evidence="7" type="ORF">DES47_11046</name>
</gene>
<evidence type="ECO:0000313" key="8">
    <source>
        <dbReference type="Proteomes" id="UP000295361"/>
    </source>
</evidence>
<evidence type="ECO:0000256" key="1">
    <source>
        <dbReference type="ARBA" id="ARBA00004141"/>
    </source>
</evidence>
<dbReference type="PANTHER" id="PTHR30569:SF0">
    <property type="entry name" value="CYTOSINE PERMEASE"/>
    <property type="match status" value="1"/>
</dbReference>
<organism evidence="7 8">
    <name type="scientific">Roseateles toxinivorans</name>
    <dbReference type="NCBI Taxonomy" id="270368"/>
    <lineage>
        <taxon>Bacteria</taxon>
        <taxon>Pseudomonadati</taxon>
        <taxon>Pseudomonadota</taxon>
        <taxon>Betaproteobacteria</taxon>
        <taxon>Burkholderiales</taxon>
        <taxon>Sphaerotilaceae</taxon>
        <taxon>Roseateles</taxon>
    </lineage>
</organism>
<evidence type="ECO:0000313" key="7">
    <source>
        <dbReference type="EMBL" id="TDP61834.1"/>
    </source>
</evidence>
<evidence type="ECO:0000256" key="5">
    <source>
        <dbReference type="ARBA" id="ARBA00023136"/>
    </source>
</evidence>
<dbReference type="PANTHER" id="PTHR30569">
    <property type="entry name" value="CYTOSINE TRANSPORTER CODB"/>
    <property type="match status" value="1"/>
</dbReference>
<dbReference type="Pfam" id="PF02133">
    <property type="entry name" value="Transp_cyt_pur"/>
    <property type="match status" value="1"/>
</dbReference>
<dbReference type="GO" id="GO:0005886">
    <property type="term" value="C:plasma membrane"/>
    <property type="evidence" value="ECO:0007669"/>
    <property type="project" value="TreeGrafter"/>
</dbReference>
<comment type="subcellular location">
    <subcellularLocation>
        <location evidence="1">Membrane</location>
        <topology evidence="1">Multi-pass membrane protein</topology>
    </subcellularLocation>
</comment>
<sequence length="416" mass="42466">MQIIATTSPRVGAWRIVLILLAVMIALPAFVMGAELSHALGAVGAIRASLAGAAILALISAMTGAAGAHTRKTTYELITDAFGPQGARLANGVLGLSLLGWYGVVAMMFGHALASVSPALASTPLWLLALGGCVLTTVTTMVGFRALDLLSAVTTPLKLLLLVWTFVAALRGGLDPVWAFVPAGVMPLGLGVSMVAGGLMVGAVLSPDICRFARSPGHAALACALAYGLGFPLVLMLAGFPSLASGDKDLVRIMLALGLGVPALLIVALTAWSTNSFNLYAATLVGSTLRPRQPPWQLTLIAGAAGTVLGLAGISDMLVPYLLWLGVCIPPIAGIYLVNVVLAPRGSQTASNWRADALIAWALGSGWAALAPRWGLALTPVPALDSIAVAALSYALLRRLSSPHQGVMPAGTDPAG</sequence>
<name>A0A4R6QG80_9BURK</name>
<feature type="transmembrane region" description="Helical" evidence="6">
    <location>
        <begin position="185"/>
        <end position="205"/>
    </location>
</feature>
<comment type="caution">
    <text evidence="7">The sequence shown here is derived from an EMBL/GenBank/DDBJ whole genome shotgun (WGS) entry which is preliminary data.</text>
</comment>
<dbReference type="InterPro" id="IPR001248">
    <property type="entry name" value="Pur-cyt_permease"/>
</dbReference>
<dbReference type="InterPro" id="IPR030191">
    <property type="entry name" value="CodB"/>
</dbReference>
<feature type="transmembrane region" description="Helical" evidence="6">
    <location>
        <begin position="295"/>
        <end position="315"/>
    </location>
</feature>
<feature type="transmembrane region" description="Helical" evidence="6">
    <location>
        <begin position="12"/>
        <end position="34"/>
    </location>
</feature>
<keyword evidence="5 6" id="KW-0472">Membrane</keyword>
<keyword evidence="4 6" id="KW-1133">Transmembrane helix</keyword>
<dbReference type="GO" id="GO:0015209">
    <property type="term" value="F:cytosine transmembrane transporter activity"/>
    <property type="evidence" value="ECO:0007669"/>
    <property type="project" value="InterPro"/>
</dbReference>
<feature type="transmembrane region" description="Helical" evidence="6">
    <location>
        <begin position="89"/>
        <end position="113"/>
    </location>
</feature>
<dbReference type="OrthoDB" id="9780088at2"/>
<feature type="transmembrane region" description="Helical" evidence="6">
    <location>
        <begin position="321"/>
        <end position="341"/>
    </location>
</feature>
<proteinExistence type="inferred from homology"/>
<comment type="similarity">
    <text evidence="2">Belongs to the purine-cytosine permease (2.A.39) family.</text>
</comment>
<dbReference type="FunCoup" id="A0A4R6QG80">
    <property type="interactions" value="56"/>
</dbReference>
<dbReference type="Gene3D" id="1.10.4160.10">
    <property type="entry name" value="Hydantoin permease"/>
    <property type="match status" value="1"/>
</dbReference>
<keyword evidence="8" id="KW-1185">Reference proteome</keyword>
<dbReference type="AlphaFoldDB" id="A0A4R6QG80"/>
<evidence type="ECO:0000256" key="3">
    <source>
        <dbReference type="ARBA" id="ARBA00022692"/>
    </source>
</evidence>
<feature type="transmembrane region" description="Helical" evidence="6">
    <location>
        <begin position="125"/>
        <end position="147"/>
    </location>
</feature>
<feature type="transmembrane region" description="Helical" evidence="6">
    <location>
        <begin position="217"/>
        <end position="238"/>
    </location>
</feature>
<dbReference type="EMBL" id="SNXS01000010">
    <property type="protein sequence ID" value="TDP61834.1"/>
    <property type="molecule type" value="Genomic_DNA"/>
</dbReference>
<dbReference type="RefSeq" id="WP_133703379.1">
    <property type="nucleotide sequence ID" value="NZ_SNXS01000010.1"/>
</dbReference>
<reference evidence="7 8" key="1">
    <citation type="submission" date="2019-03" db="EMBL/GenBank/DDBJ databases">
        <title>Genomic Encyclopedia of Type Strains, Phase IV (KMG-IV): sequencing the most valuable type-strain genomes for metagenomic binning, comparative biology and taxonomic classification.</title>
        <authorList>
            <person name="Goeker M."/>
        </authorList>
    </citation>
    <scope>NUCLEOTIDE SEQUENCE [LARGE SCALE GENOMIC DNA]</scope>
    <source>
        <strain evidence="7 8">DSM 16998</strain>
    </source>
</reference>
<protein>
    <submittedName>
        <fullName evidence="7">Cytosine permease</fullName>
    </submittedName>
</protein>
<evidence type="ECO:0000256" key="2">
    <source>
        <dbReference type="ARBA" id="ARBA00008974"/>
    </source>
</evidence>
<dbReference type="InParanoid" id="A0A4R6QG80"/>
<feature type="transmembrane region" description="Helical" evidence="6">
    <location>
        <begin position="46"/>
        <end position="68"/>
    </location>
</feature>
<accession>A0A4R6QG80</accession>
<feature type="transmembrane region" description="Helical" evidence="6">
    <location>
        <begin position="250"/>
        <end position="274"/>
    </location>
</feature>
<keyword evidence="3 6" id="KW-0812">Transmembrane</keyword>
<dbReference type="Proteomes" id="UP000295361">
    <property type="component" value="Unassembled WGS sequence"/>
</dbReference>
<evidence type="ECO:0000256" key="6">
    <source>
        <dbReference type="SAM" id="Phobius"/>
    </source>
</evidence>